<proteinExistence type="inferred from homology"/>
<dbReference type="Pfam" id="PF13522">
    <property type="entry name" value="GATase_6"/>
    <property type="match status" value="1"/>
</dbReference>
<dbReference type="EMBL" id="UOGL01000214">
    <property type="protein sequence ID" value="VAX38514.1"/>
    <property type="molecule type" value="Genomic_DNA"/>
</dbReference>
<dbReference type="PROSITE" id="PS51278">
    <property type="entry name" value="GATASE_TYPE_2"/>
    <property type="match status" value="1"/>
</dbReference>
<keyword evidence="7 12" id="KW-0808">Transferase</keyword>
<feature type="domain" description="Glutamine amidotransferase type-2" evidence="10">
    <location>
        <begin position="2"/>
        <end position="229"/>
    </location>
</feature>
<dbReference type="GO" id="GO:0006047">
    <property type="term" value="P:UDP-N-acetylglucosamine metabolic process"/>
    <property type="evidence" value="ECO:0007669"/>
    <property type="project" value="TreeGrafter"/>
</dbReference>
<evidence type="ECO:0000256" key="4">
    <source>
        <dbReference type="ARBA" id="ARBA00016090"/>
    </source>
</evidence>
<dbReference type="PANTHER" id="PTHR10937:SF0">
    <property type="entry name" value="GLUTAMINE--FRUCTOSE-6-PHOSPHATE TRANSAMINASE (ISOMERIZING)"/>
    <property type="match status" value="1"/>
</dbReference>
<feature type="domain" description="SIS" evidence="11">
    <location>
        <begin position="469"/>
        <end position="610"/>
    </location>
</feature>
<dbReference type="CDD" id="cd05009">
    <property type="entry name" value="SIS_GlmS_GlmD_2"/>
    <property type="match status" value="1"/>
</dbReference>
<evidence type="ECO:0000256" key="5">
    <source>
        <dbReference type="ARBA" id="ARBA00022490"/>
    </source>
</evidence>
<dbReference type="InterPro" id="IPR029055">
    <property type="entry name" value="Ntn_hydrolases_N"/>
</dbReference>
<dbReference type="SUPFAM" id="SSF53697">
    <property type="entry name" value="SIS domain"/>
    <property type="match status" value="1"/>
</dbReference>
<dbReference type="PROSITE" id="PS51464">
    <property type="entry name" value="SIS"/>
    <property type="match status" value="2"/>
</dbReference>
<dbReference type="NCBIfam" id="NF001484">
    <property type="entry name" value="PRK00331.1"/>
    <property type="match status" value="1"/>
</dbReference>
<organism evidence="12">
    <name type="scientific">hydrothermal vent metagenome</name>
    <dbReference type="NCBI Taxonomy" id="652676"/>
    <lineage>
        <taxon>unclassified sequences</taxon>
        <taxon>metagenomes</taxon>
        <taxon>ecological metagenomes</taxon>
    </lineage>
</organism>
<dbReference type="InterPro" id="IPR005855">
    <property type="entry name" value="GFAT"/>
</dbReference>
<evidence type="ECO:0000256" key="2">
    <source>
        <dbReference type="ARBA" id="ARBA00004496"/>
    </source>
</evidence>
<accession>A0A3B1DQV6</accession>
<dbReference type="PANTHER" id="PTHR10937">
    <property type="entry name" value="GLUCOSAMINE--FRUCTOSE-6-PHOSPHATE AMINOTRANSFERASE, ISOMERIZING"/>
    <property type="match status" value="1"/>
</dbReference>
<dbReference type="Pfam" id="PF01380">
    <property type="entry name" value="SIS"/>
    <property type="match status" value="2"/>
</dbReference>
<dbReference type="HAMAP" id="MF_00164">
    <property type="entry name" value="GlmS"/>
    <property type="match status" value="1"/>
</dbReference>
<dbReference type="InterPro" id="IPR047084">
    <property type="entry name" value="GFAT_N"/>
</dbReference>
<keyword evidence="8" id="KW-0677">Repeat</keyword>
<evidence type="ECO:0000256" key="1">
    <source>
        <dbReference type="ARBA" id="ARBA00001031"/>
    </source>
</evidence>
<dbReference type="SUPFAM" id="SSF56235">
    <property type="entry name" value="N-terminal nucleophile aminohydrolases (Ntn hydrolases)"/>
    <property type="match status" value="1"/>
</dbReference>
<dbReference type="Gene3D" id="3.40.50.10490">
    <property type="entry name" value="Glucose-6-phosphate isomerase like protein, domain 1"/>
    <property type="match status" value="2"/>
</dbReference>
<evidence type="ECO:0000256" key="9">
    <source>
        <dbReference type="ARBA" id="ARBA00022962"/>
    </source>
</evidence>
<dbReference type="InterPro" id="IPR001347">
    <property type="entry name" value="SIS_dom"/>
</dbReference>
<dbReference type="InterPro" id="IPR035466">
    <property type="entry name" value="GlmS/AgaS_SIS"/>
</dbReference>
<comment type="subcellular location">
    <subcellularLocation>
        <location evidence="2">Cytoplasm</location>
    </subcellularLocation>
</comment>
<keyword evidence="5" id="KW-0963">Cytoplasm</keyword>
<evidence type="ECO:0000256" key="3">
    <source>
        <dbReference type="ARBA" id="ARBA00012916"/>
    </source>
</evidence>
<dbReference type="FunFam" id="3.40.50.10490:FF:000002">
    <property type="entry name" value="Glutamine--fructose-6-phosphate aminotransferase [isomerizing]"/>
    <property type="match status" value="1"/>
</dbReference>
<keyword evidence="9" id="KW-0315">Glutamine amidotransferase</keyword>
<dbReference type="GO" id="GO:0004360">
    <property type="term" value="F:glutamine-fructose-6-phosphate transaminase (isomerizing) activity"/>
    <property type="evidence" value="ECO:0007669"/>
    <property type="project" value="UniProtKB-EC"/>
</dbReference>
<dbReference type="CDD" id="cd05008">
    <property type="entry name" value="SIS_GlmS_GlmD_1"/>
    <property type="match status" value="1"/>
</dbReference>
<dbReference type="Gene3D" id="3.60.20.10">
    <property type="entry name" value="Glutamine Phosphoribosylpyrophosphate, subunit 1, domain 1"/>
    <property type="match status" value="1"/>
</dbReference>
<dbReference type="GO" id="GO:0005829">
    <property type="term" value="C:cytosol"/>
    <property type="evidence" value="ECO:0007669"/>
    <property type="project" value="TreeGrafter"/>
</dbReference>
<keyword evidence="6 12" id="KW-0032">Aminotransferase</keyword>
<dbReference type="EC" id="2.6.1.16" evidence="3"/>
<dbReference type="AlphaFoldDB" id="A0A3B1DQV6"/>
<sequence>MCGIVGYIGYRDASDLLIEGLHRLEYRGYDSAGIAIVDGDGITIRKKAGQVNQLAQLVEAEPLSGTLGIGHTRWATHGETTDANSHPHVGGDGSVVLVHNGVIENYTTLKKQLQALGYIFRSSTDTEVIAHLIAHHLEELVAQGEDAQTEATCIKAVEATLEKLKGTYGLAILFRDLPEMLIAARAGSPLVVGIGRGEYFIASDALPLVGYTQEVVYLDDHEIVVLTSDSINLIHRDIGQKSPAIQTLDQVADDTDLGDYEHYMLKEIFEQPTSIENAMRGRLNSDEATALFGGLNIDPQQLRRIDRIVLTACGTSWHAGLVGEYLLEEFARIPTEVEYASELRYRNPPMSDTTMVFAITQSGETADTLAAMRECKRKGHTTLAICNTVGSTIAREADGGIYLRAGTEVGVASTKAFTSQVTVLTMLAMYLGRMRHLSYPAGKRMIEKLKAMPETIEKTLQCNERVQEICEKYYKFNNFLYLGRLYNFPVALEGALKLKEISYIHAEGYPAAEMKHGPIALVDEVTPSVFVIPHGSIYPKVMSNLEEVKARKGPVIAIACEGDEKIADLADDVIYVPDVDEYLQPLVTSIPLQLLSYHTALLRGCNVDRPRNLAKSVTVE</sequence>
<dbReference type="GO" id="GO:0046349">
    <property type="term" value="P:amino sugar biosynthetic process"/>
    <property type="evidence" value="ECO:0007669"/>
    <property type="project" value="UniProtKB-ARBA"/>
</dbReference>
<dbReference type="CDD" id="cd00714">
    <property type="entry name" value="GFAT"/>
    <property type="match status" value="1"/>
</dbReference>
<dbReference type="GO" id="GO:0006487">
    <property type="term" value="P:protein N-linked glycosylation"/>
    <property type="evidence" value="ECO:0007669"/>
    <property type="project" value="TreeGrafter"/>
</dbReference>
<evidence type="ECO:0000256" key="7">
    <source>
        <dbReference type="ARBA" id="ARBA00022679"/>
    </source>
</evidence>
<protein>
    <recommendedName>
        <fullName evidence="4">Glutamine--fructose-6-phosphate aminotransferase [isomerizing]</fullName>
        <ecNumber evidence="3">2.6.1.16</ecNumber>
    </recommendedName>
</protein>
<evidence type="ECO:0000256" key="8">
    <source>
        <dbReference type="ARBA" id="ARBA00022737"/>
    </source>
</evidence>
<evidence type="ECO:0000259" key="11">
    <source>
        <dbReference type="PROSITE" id="PS51464"/>
    </source>
</evidence>
<dbReference type="GO" id="GO:0006002">
    <property type="term" value="P:fructose 6-phosphate metabolic process"/>
    <property type="evidence" value="ECO:0007669"/>
    <property type="project" value="TreeGrafter"/>
</dbReference>
<reference evidence="12" key="1">
    <citation type="submission" date="2018-06" db="EMBL/GenBank/DDBJ databases">
        <authorList>
            <person name="Zhirakovskaya E."/>
        </authorList>
    </citation>
    <scope>NUCLEOTIDE SEQUENCE</scope>
</reference>
<feature type="domain" description="SIS" evidence="11">
    <location>
        <begin position="298"/>
        <end position="437"/>
    </location>
</feature>
<gene>
    <name evidence="12" type="ORF">MNBD_PLANCTO02-2457</name>
</gene>
<dbReference type="InterPro" id="IPR046348">
    <property type="entry name" value="SIS_dom_sf"/>
</dbReference>
<dbReference type="GO" id="GO:0097367">
    <property type="term" value="F:carbohydrate derivative binding"/>
    <property type="evidence" value="ECO:0007669"/>
    <property type="project" value="InterPro"/>
</dbReference>
<evidence type="ECO:0000313" key="12">
    <source>
        <dbReference type="EMBL" id="VAX38514.1"/>
    </source>
</evidence>
<name>A0A3B1DQV6_9ZZZZ</name>
<evidence type="ECO:0000256" key="6">
    <source>
        <dbReference type="ARBA" id="ARBA00022576"/>
    </source>
</evidence>
<dbReference type="FunFam" id="3.60.20.10:FF:000006">
    <property type="entry name" value="Glutamine--fructose-6-phosphate aminotransferase [isomerizing]"/>
    <property type="match status" value="1"/>
</dbReference>
<comment type="catalytic activity">
    <reaction evidence="1">
        <text>D-fructose 6-phosphate + L-glutamine = D-glucosamine 6-phosphate + L-glutamate</text>
        <dbReference type="Rhea" id="RHEA:13237"/>
        <dbReference type="ChEBI" id="CHEBI:29985"/>
        <dbReference type="ChEBI" id="CHEBI:58359"/>
        <dbReference type="ChEBI" id="CHEBI:58725"/>
        <dbReference type="ChEBI" id="CHEBI:61527"/>
        <dbReference type="EC" id="2.6.1.16"/>
    </reaction>
</comment>
<dbReference type="FunFam" id="3.40.50.10490:FF:000001">
    <property type="entry name" value="Glutamine--fructose-6-phosphate aminotransferase [isomerizing]"/>
    <property type="match status" value="1"/>
</dbReference>
<dbReference type="NCBIfam" id="TIGR01135">
    <property type="entry name" value="glmS"/>
    <property type="match status" value="1"/>
</dbReference>
<dbReference type="InterPro" id="IPR017932">
    <property type="entry name" value="GATase_2_dom"/>
</dbReference>
<evidence type="ECO:0000259" key="10">
    <source>
        <dbReference type="PROSITE" id="PS51278"/>
    </source>
</evidence>
<dbReference type="InterPro" id="IPR035490">
    <property type="entry name" value="GlmS/FrlB_SIS"/>
</dbReference>